<dbReference type="InterPro" id="IPR004826">
    <property type="entry name" value="bZIP_Maf"/>
</dbReference>
<dbReference type="FunFam" id="1.20.5.170:FF:000011">
    <property type="entry name" value="Transcription factor MafG, putative"/>
    <property type="match status" value="1"/>
</dbReference>
<comment type="subcellular location">
    <subcellularLocation>
        <location evidence="1">Nucleus</location>
    </subcellularLocation>
</comment>
<dbReference type="InterPro" id="IPR024874">
    <property type="entry name" value="Transcription_factor_Maf_fam"/>
</dbReference>
<evidence type="ECO:0000256" key="6">
    <source>
        <dbReference type="ARBA" id="ARBA00023163"/>
    </source>
</evidence>
<feature type="region of interest" description="Disordered" evidence="8">
    <location>
        <begin position="509"/>
        <end position="557"/>
    </location>
</feature>
<evidence type="ECO:0000259" key="9">
    <source>
        <dbReference type="PROSITE" id="PS50217"/>
    </source>
</evidence>
<feature type="domain" description="BZIP" evidence="9">
    <location>
        <begin position="589"/>
        <end position="652"/>
    </location>
</feature>
<proteinExistence type="inferred from homology"/>
<dbReference type="Gene3D" id="1.20.5.170">
    <property type="match status" value="1"/>
</dbReference>
<dbReference type="EMBL" id="OV696692">
    <property type="protein sequence ID" value="CAH1270810.1"/>
    <property type="molecule type" value="Genomic_DNA"/>
</dbReference>
<dbReference type="GO" id="GO:0000981">
    <property type="term" value="F:DNA-binding transcription factor activity, RNA polymerase II-specific"/>
    <property type="evidence" value="ECO:0007669"/>
    <property type="project" value="TreeGrafter"/>
</dbReference>
<dbReference type="SUPFAM" id="SSF47454">
    <property type="entry name" value="A DNA-binding domain in eukaryotic transcription factors"/>
    <property type="match status" value="1"/>
</dbReference>
<dbReference type="OrthoDB" id="5974330at2759"/>
<feature type="region of interest" description="Disordered" evidence="8">
    <location>
        <begin position="91"/>
        <end position="134"/>
    </location>
</feature>
<accession>A0A8K0A8V9</accession>
<feature type="compositionally biased region" description="Basic and acidic residues" evidence="8">
    <location>
        <begin position="91"/>
        <end position="103"/>
    </location>
</feature>
<dbReference type="SMART" id="SM00338">
    <property type="entry name" value="BRLZ"/>
    <property type="match status" value="1"/>
</dbReference>
<dbReference type="InterPro" id="IPR008917">
    <property type="entry name" value="TF_DNA-bd_sf"/>
</dbReference>
<feature type="region of interest" description="Disordered" evidence="8">
    <location>
        <begin position="649"/>
        <end position="672"/>
    </location>
</feature>
<keyword evidence="4" id="KW-0805">Transcription regulation</keyword>
<evidence type="ECO:0000256" key="7">
    <source>
        <dbReference type="ARBA" id="ARBA00023242"/>
    </source>
</evidence>
<dbReference type="CDD" id="cd14718">
    <property type="entry name" value="bZIP_Maf_large"/>
    <property type="match status" value="1"/>
</dbReference>
<evidence type="ECO:0000313" key="10">
    <source>
        <dbReference type="EMBL" id="CAH1270810.1"/>
    </source>
</evidence>
<sequence length="672" mass="73751">MFVLIFTTVHSTLLQEREGRGKLPNGAYKSSRLFQRLSAVILPEGSVGTGGSGFQHGRFLLKTSIRWFLLWPRPEPVINRSSRVIRLYPRDNDLGTHGVKSDTPRPGTCSPRRPAHPRAEQTRRAARAQRPVGDSQPIIQRAGRAALTPGVTAHGALPVRSLSRTYHQLTPATTQELPSSHPRGLQYRHAWTVPAARLAHRPVHAKTYVRYELVHPAERQDCTCGVYSGQARPQHTHGPVRPGPLSARLRYIETVIGGLASRLANVLGILYWGYSSVQGRAEGPGTVQGCTAGSRGPGTVQGCTAGSRGGAEKQPRAELGRTRLDKPTAPEVLPDCRPAPARPARDFPPPARSCTDGTANFSSRGPCIQGPLPPLRNNSPASCKMADLVNGSDLPTSPLAMQYVNDFDLMHLDVKRELEEASQASCMVSGVAASLSGSSSVCTTPMSSPCSSVPSSPGFEIPSPVDQKPNIEDLYWMTSYQQLNPDALKLTPEDAVEALISSAAGYEAGAAGQGCGQPGSHHALPPAHHHHGPPGHGDDHKPHHHHHHHHGGQSRARLEEKFSDDELVSLSVRELNRQLRGYSKEEVIRLKQKRRTLKNRGYAQSCRSKRVQQRHLLEIEKQHLQRELDDLQKKLRDTEKERDDYKAKFERLKSYSSSQSSPSNPSSPEYYM</sequence>
<dbReference type="PANTHER" id="PTHR10129:SF44">
    <property type="entry name" value="TRAFFIC JAM, ISOFORM C"/>
    <property type="match status" value="1"/>
</dbReference>
<feature type="compositionally biased region" description="Basic residues" evidence="8">
    <location>
        <begin position="542"/>
        <end position="552"/>
    </location>
</feature>
<dbReference type="Proteomes" id="UP000838412">
    <property type="component" value="Chromosome 7"/>
</dbReference>
<keyword evidence="11" id="KW-1185">Reference proteome</keyword>
<evidence type="ECO:0000256" key="2">
    <source>
        <dbReference type="ARBA" id="ARBA00008500"/>
    </source>
</evidence>
<comment type="similarity">
    <text evidence="2">Belongs to the bZIP family. Maf subfamily.</text>
</comment>
<evidence type="ECO:0000256" key="1">
    <source>
        <dbReference type="ARBA" id="ARBA00004123"/>
    </source>
</evidence>
<reference evidence="10" key="1">
    <citation type="submission" date="2022-01" db="EMBL/GenBank/DDBJ databases">
        <authorList>
            <person name="Braso-Vives M."/>
        </authorList>
    </citation>
    <scope>NUCLEOTIDE SEQUENCE</scope>
</reference>
<dbReference type="AlphaFoldDB" id="A0A8K0A8V9"/>
<name>A0A8K0A8V9_BRALA</name>
<keyword evidence="5" id="KW-0238">DNA-binding</keyword>
<dbReference type="PANTHER" id="PTHR10129">
    <property type="entry name" value="TRANSCRIPTION FACTOR MAF"/>
    <property type="match status" value="1"/>
</dbReference>
<dbReference type="InterPro" id="IPR004827">
    <property type="entry name" value="bZIP"/>
</dbReference>
<keyword evidence="6" id="KW-0804">Transcription</keyword>
<feature type="compositionally biased region" description="Basic and acidic residues" evidence="8">
    <location>
        <begin position="310"/>
        <end position="328"/>
    </location>
</feature>
<keyword evidence="7" id="KW-0539">Nucleus</keyword>
<evidence type="ECO:0000256" key="8">
    <source>
        <dbReference type="SAM" id="MobiDB-lite"/>
    </source>
</evidence>
<organism evidence="10 11">
    <name type="scientific">Branchiostoma lanceolatum</name>
    <name type="common">Common lancelet</name>
    <name type="synonym">Amphioxus lanceolatum</name>
    <dbReference type="NCBI Taxonomy" id="7740"/>
    <lineage>
        <taxon>Eukaryota</taxon>
        <taxon>Metazoa</taxon>
        <taxon>Chordata</taxon>
        <taxon>Cephalochordata</taxon>
        <taxon>Leptocardii</taxon>
        <taxon>Amphioxiformes</taxon>
        <taxon>Branchiostomatidae</taxon>
        <taxon>Branchiostoma</taxon>
    </lineage>
</organism>
<feature type="region of interest" description="Disordered" evidence="8">
    <location>
        <begin position="302"/>
        <end position="358"/>
    </location>
</feature>
<evidence type="ECO:0000256" key="5">
    <source>
        <dbReference type="ARBA" id="ARBA00023125"/>
    </source>
</evidence>
<dbReference type="GO" id="GO:0000978">
    <property type="term" value="F:RNA polymerase II cis-regulatory region sequence-specific DNA binding"/>
    <property type="evidence" value="ECO:0007669"/>
    <property type="project" value="TreeGrafter"/>
</dbReference>
<protein>
    <submittedName>
        <fullName evidence="10">MAF protein</fullName>
    </submittedName>
</protein>
<dbReference type="Pfam" id="PF08383">
    <property type="entry name" value="Maf_N"/>
    <property type="match status" value="1"/>
</dbReference>
<gene>
    <name evidence="10" type="primary">MAF</name>
    <name evidence="10" type="ORF">BLAG_LOCUS22989</name>
</gene>
<dbReference type="Pfam" id="PF03131">
    <property type="entry name" value="bZIP_Maf"/>
    <property type="match status" value="1"/>
</dbReference>
<evidence type="ECO:0000313" key="11">
    <source>
        <dbReference type="Proteomes" id="UP000838412"/>
    </source>
</evidence>
<evidence type="ECO:0000256" key="3">
    <source>
        <dbReference type="ARBA" id="ARBA00022491"/>
    </source>
</evidence>
<evidence type="ECO:0000256" key="4">
    <source>
        <dbReference type="ARBA" id="ARBA00023015"/>
    </source>
</evidence>
<keyword evidence="3" id="KW-0678">Repressor</keyword>
<feature type="compositionally biased region" description="Low complexity" evidence="8">
    <location>
        <begin position="654"/>
        <end position="672"/>
    </location>
</feature>
<dbReference type="PROSITE" id="PS50217">
    <property type="entry name" value="BZIP"/>
    <property type="match status" value="1"/>
</dbReference>
<dbReference type="InterPro" id="IPR013592">
    <property type="entry name" value="Maf_TF_N"/>
</dbReference>
<dbReference type="GO" id="GO:0005634">
    <property type="term" value="C:nucleus"/>
    <property type="evidence" value="ECO:0007669"/>
    <property type="project" value="UniProtKB-SubCell"/>
</dbReference>